<feature type="region of interest" description="Disordered" evidence="1">
    <location>
        <begin position="364"/>
        <end position="388"/>
    </location>
</feature>
<feature type="region of interest" description="Disordered" evidence="1">
    <location>
        <begin position="1"/>
        <end position="27"/>
    </location>
</feature>
<organism evidence="2 3">
    <name type="scientific">Porphyra umbilicalis</name>
    <name type="common">Purple laver</name>
    <name type="synonym">Red alga</name>
    <dbReference type="NCBI Taxonomy" id="2786"/>
    <lineage>
        <taxon>Eukaryota</taxon>
        <taxon>Rhodophyta</taxon>
        <taxon>Bangiophyceae</taxon>
        <taxon>Bangiales</taxon>
        <taxon>Bangiaceae</taxon>
        <taxon>Porphyra</taxon>
    </lineage>
</organism>
<feature type="compositionally biased region" description="Low complexity" evidence="1">
    <location>
        <begin position="96"/>
        <end position="110"/>
    </location>
</feature>
<proteinExistence type="predicted"/>
<protein>
    <submittedName>
        <fullName evidence="2">Uncharacterized protein</fullName>
    </submittedName>
</protein>
<feature type="compositionally biased region" description="Basic and acidic residues" evidence="1">
    <location>
        <begin position="76"/>
        <end position="95"/>
    </location>
</feature>
<name>A0A1X6P4W2_PORUM</name>
<evidence type="ECO:0000313" key="3">
    <source>
        <dbReference type="Proteomes" id="UP000218209"/>
    </source>
</evidence>
<feature type="compositionally biased region" description="Low complexity" evidence="1">
    <location>
        <begin position="117"/>
        <end position="129"/>
    </location>
</feature>
<feature type="compositionally biased region" description="Low complexity" evidence="1">
    <location>
        <begin position="54"/>
        <end position="75"/>
    </location>
</feature>
<feature type="compositionally biased region" description="Basic residues" evidence="1">
    <location>
        <begin position="303"/>
        <end position="314"/>
    </location>
</feature>
<gene>
    <name evidence="2" type="ORF">BU14_0216s0020</name>
</gene>
<reference evidence="2 3" key="1">
    <citation type="submission" date="2017-03" db="EMBL/GenBank/DDBJ databases">
        <title>WGS assembly of Porphyra umbilicalis.</title>
        <authorList>
            <person name="Brawley S.H."/>
            <person name="Blouin N.A."/>
            <person name="Ficko-Blean E."/>
            <person name="Wheeler G.L."/>
            <person name="Lohr M."/>
            <person name="Goodson H.V."/>
            <person name="Jenkins J.W."/>
            <person name="Blaby-Haas C.E."/>
            <person name="Helliwell K.E."/>
            <person name="Chan C."/>
            <person name="Marriage T."/>
            <person name="Bhattacharya D."/>
            <person name="Klein A.S."/>
            <person name="Badis Y."/>
            <person name="Brodie J."/>
            <person name="Cao Y."/>
            <person name="Collen J."/>
            <person name="Dittami S.M."/>
            <person name="Gachon C.M."/>
            <person name="Green B.R."/>
            <person name="Karpowicz S."/>
            <person name="Kim J.W."/>
            <person name="Kudahl U."/>
            <person name="Lin S."/>
            <person name="Michel G."/>
            <person name="Mittag M."/>
            <person name="Olson B.J."/>
            <person name="Pangilinan J."/>
            <person name="Peng Y."/>
            <person name="Qiu H."/>
            <person name="Shu S."/>
            <person name="Singer J.T."/>
            <person name="Smith A.G."/>
            <person name="Sprecher B.N."/>
            <person name="Wagner V."/>
            <person name="Wang W."/>
            <person name="Wang Z.-Y."/>
            <person name="Yan J."/>
            <person name="Yarish C."/>
            <person name="Zoeuner-Riek S."/>
            <person name="Zhuang Y."/>
            <person name="Zou Y."/>
            <person name="Lindquist E.A."/>
            <person name="Grimwood J."/>
            <person name="Barry K."/>
            <person name="Rokhsar D.S."/>
            <person name="Schmutz J."/>
            <person name="Stiller J.W."/>
            <person name="Grossman A.R."/>
            <person name="Prochnik S.E."/>
        </authorList>
    </citation>
    <scope>NUCLEOTIDE SEQUENCE [LARGE SCALE GENOMIC DNA]</scope>
    <source>
        <strain evidence="2">4086291</strain>
    </source>
</reference>
<evidence type="ECO:0000313" key="2">
    <source>
        <dbReference type="EMBL" id="OSX75929.1"/>
    </source>
</evidence>
<feature type="compositionally biased region" description="Low complexity" evidence="1">
    <location>
        <begin position="211"/>
        <end position="221"/>
    </location>
</feature>
<feature type="compositionally biased region" description="Basic residues" evidence="1">
    <location>
        <begin position="198"/>
        <end position="210"/>
    </location>
</feature>
<dbReference type="AlphaFoldDB" id="A0A1X6P4W2"/>
<feature type="compositionally biased region" description="Low complexity" evidence="1">
    <location>
        <begin position="171"/>
        <end position="186"/>
    </location>
</feature>
<feature type="compositionally biased region" description="Pro residues" evidence="1">
    <location>
        <begin position="187"/>
        <end position="196"/>
    </location>
</feature>
<feature type="non-terminal residue" evidence="2">
    <location>
        <position position="633"/>
    </location>
</feature>
<keyword evidence="3" id="KW-1185">Reference proteome</keyword>
<feature type="region of interest" description="Disordered" evidence="1">
    <location>
        <begin position="538"/>
        <end position="595"/>
    </location>
</feature>
<feature type="region of interest" description="Disordered" evidence="1">
    <location>
        <begin position="50"/>
        <end position="316"/>
    </location>
</feature>
<feature type="compositionally biased region" description="Gly residues" evidence="1">
    <location>
        <begin position="269"/>
        <end position="292"/>
    </location>
</feature>
<accession>A0A1X6P4W2</accession>
<sequence length="633" mass="66824">MHSEWKECMQGRVRSSSPSPYSDRHTVHVSAVEPSAWPLLPRAALEPDASAGWPATAADPAGRGAAAAGAAATSSRRLDRREPLRKLRAAERMADDTGTSAAGAAAAAAAAEDDVRAAAAGAADGAPTTRVGSWAICASDAPPPPPPRRSAKSDNPSKVPNPPPGRPRPTRSPARRAPSSAAAPSKNRPPPPPASPAPRRRGPVMKKSPKKSASSSGSPNPFWGWRTVAKRPRRRAGMASSAAPPPRPSQSGVARHGRWLPAGSAAAGGTTGGDSSGDGGGARRTAAGGGGRTADRPSGGSRRQARQRRARQRRAVPAGFELDADVSRNRLTVRALVRPPMLRRSGDRRCGGPAIVTAATGATAGTTPARAKRDTPRPHGRRVGRGGVGPAQAGALAILLLPLLVNVEPRRSIAEVLSHSIRSWRVGVVEPRRRDVSRHPVLPMPLPRSVRGAGARYPRGPRVTSVPVRRRVPCGRLHPPVRLADFCIRPMVAEMSHVRVMCGRVRQRWRRHRHIVHSLHTAAAAAAGVAGVLVSARARGRGGGRRRSQMPLALGADGSGGYPERRRQQGSASTGAPRRRSCRRQGALPLVAAEQKPHQLRARRVVEMTLLVLGDKHTGKVRVVARLPPMQMY</sequence>
<dbReference type="EMBL" id="KV918886">
    <property type="protein sequence ID" value="OSX75929.1"/>
    <property type="molecule type" value="Genomic_DNA"/>
</dbReference>
<evidence type="ECO:0000256" key="1">
    <source>
        <dbReference type="SAM" id="MobiDB-lite"/>
    </source>
</evidence>
<dbReference type="Proteomes" id="UP000218209">
    <property type="component" value="Unassembled WGS sequence"/>
</dbReference>
<feature type="compositionally biased region" description="Basic residues" evidence="1">
    <location>
        <begin position="538"/>
        <end position="548"/>
    </location>
</feature>